<keyword evidence="13" id="KW-0520">NAD</keyword>
<dbReference type="Gene3D" id="2.40.30.10">
    <property type="entry name" value="Translation factors"/>
    <property type="match status" value="1"/>
</dbReference>
<dbReference type="InterPro" id="IPR012292">
    <property type="entry name" value="Globin/Proto"/>
</dbReference>
<evidence type="ECO:0000256" key="4">
    <source>
        <dbReference type="ARBA" id="ARBA00012229"/>
    </source>
</evidence>
<dbReference type="Gene3D" id="1.10.490.10">
    <property type="entry name" value="Globins"/>
    <property type="match status" value="1"/>
</dbReference>
<evidence type="ECO:0000256" key="9">
    <source>
        <dbReference type="ARBA" id="ARBA00022827"/>
    </source>
</evidence>
<keyword evidence="5" id="KW-0216">Detoxification</keyword>
<comment type="catalytic activity">
    <reaction evidence="14">
        <text>2 nitric oxide + NADH + 2 O2 = 2 nitrate + NAD(+) + H(+)</text>
        <dbReference type="Rhea" id="RHEA:19469"/>
        <dbReference type="ChEBI" id="CHEBI:15378"/>
        <dbReference type="ChEBI" id="CHEBI:15379"/>
        <dbReference type="ChEBI" id="CHEBI:16480"/>
        <dbReference type="ChEBI" id="CHEBI:17632"/>
        <dbReference type="ChEBI" id="CHEBI:57540"/>
        <dbReference type="ChEBI" id="CHEBI:57945"/>
        <dbReference type="EC" id="1.14.12.17"/>
    </reaction>
</comment>
<reference evidence="19" key="2">
    <citation type="submission" date="2020-10" db="EMBL/GenBank/DDBJ databases">
        <title>High-Quality Genome Resource of Clonostachys rosea strain S41 by Oxford Nanopore Long-Read Sequencing.</title>
        <authorList>
            <person name="Wang H."/>
        </authorList>
    </citation>
    <scope>NUCLEOTIDE SEQUENCE</scope>
    <source>
        <strain evidence="19">S41</strain>
    </source>
</reference>
<dbReference type="InterPro" id="IPR017938">
    <property type="entry name" value="Riboflavin_synthase-like_b-brl"/>
</dbReference>
<dbReference type="InterPro" id="IPR039261">
    <property type="entry name" value="FNR_nucleotide-bd"/>
</dbReference>
<dbReference type="InterPro" id="IPR000971">
    <property type="entry name" value="Globin"/>
</dbReference>
<dbReference type="EC" id="1.14.12.17" evidence="4"/>
<gene>
    <name evidence="18" type="ORF">BN869_000005713_1</name>
    <name evidence="19" type="ORF">IM811_016694</name>
</gene>
<dbReference type="InterPro" id="IPR017927">
    <property type="entry name" value="FAD-bd_FR_type"/>
</dbReference>
<dbReference type="FunFam" id="1.10.490.10:FF:000003">
    <property type="entry name" value="Flavohemoprotein"/>
    <property type="match status" value="1"/>
</dbReference>
<evidence type="ECO:0000256" key="13">
    <source>
        <dbReference type="ARBA" id="ARBA00023027"/>
    </source>
</evidence>
<keyword evidence="6" id="KW-0349">Heme</keyword>
<accession>A0A0B7K4T2</accession>
<dbReference type="EMBL" id="JADCTT010000008">
    <property type="protein sequence ID" value="KAF9748899.1"/>
    <property type="molecule type" value="Genomic_DNA"/>
</dbReference>
<evidence type="ECO:0000256" key="5">
    <source>
        <dbReference type="ARBA" id="ARBA00022575"/>
    </source>
</evidence>
<dbReference type="SUPFAM" id="SSF52343">
    <property type="entry name" value="Ferredoxin reductase-like, C-terminal NADP-linked domain"/>
    <property type="match status" value="1"/>
</dbReference>
<evidence type="ECO:0000256" key="7">
    <source>
        <dbReference type="ARBA" id="ARBA00022630"/>
    </source>
</evidence>
<evidence type="ECO:0000256" key="10">
    <source>
        <dbReference type="ARBA" id="ARBA00022857"/>
    </source>
</evidence>
<evidence type="ECO:0000259" key="16">
    <source>
        <dbReference type="PROSITE" id="PS01033"/>
    </source>
</evidence>
<comment type="cofactor">
    <cofactor evidence="1">
        <name>heme b</name>
        <dbReference type="ChEBI" id="CHEBI:60344"/>
    </cofactor>
</comment>
<dbReference type="GO" id="GO:0008941">
    <property type="term" value="F:nitric oxide dioxygenase NAD(P)H activity"/>
    <property type="evidence" value="ECO:0007669"/>
    <property type="project" value="UniProtKB-EC"/>
</dbReference>
<evidence type="ECO:0000256" key="15">
    <source>
        <dbReference type="ARBA" id="ARBA00049433"/>
    </source>
</evidence>
<dbReference type="PANTHER" id="PTHR43396:SF3">
    <property type="entry name" value="FLAVOHEMOPROTEIN"/>
    <property type="match status" value="1"/>
</dbReference>
<keyword evidence="7" id="KW-0285">Flavoprotein</keyword>
<dbReference type="GO" id="GO:0046872">
    <property type="term" value="F:metal ion binding"/>
    <property type="evidence" value="ECO:0007669"/>
    <property type="project" value="UniProtKB-KW"/>
</dbReference>
<evidence type="ECO:0000259" key="17">
    <source>
        <dbReference type="PROSITE" id="PS51384"/>
    </source>
</evidence>
<evidence type="ECO:0000256" key="12">
    <source>
        <dbReference type="ARBA" id="ARBA00023004"/>
    </source>
</evidence>
<dbReference type="GO" id="GO:0071949">
    <property type="term" value="F:FAD binding"/>
    <property type="evidence" value="ECO:0007669"/>
    <property type="project" value="TreeGrafter"/>
</dbReference>
<evidence type="ECO:0000256" key="6">
    <source>
        <dbReference type="ARBA" id="ARBA00022617"/>
    </source>
</evidence>
<dbReference type="GO" id="GO:0046210">
    <property type="term" value="P:nitric oxide catabolic process"/>
    <property type="evidence" value="ECO:0007669"/>
    <property type="project" value="TreeGrafter"/>
</dbReference>
<keyword evidence="9" id="KW-0274">FAD</keyword>
<reference evidence="18" key="1">
    <citation type="submission" date="2015-01" db="EMBL/GenBank/DDBJ databases">
        <authorList>
            <person name="Durling Mikael"/>
        </authorList>
    </citation>
    <scope>NUCLEOTIDE SEQUENCE</scope>
</reference>
<comment type="cofactor">
    <cofactor evidence="2">
        <name>FAD</name>
        <dbReference type="ChEBI" id="CHEBI:57692"/>
    </cofactor>
</comment>
<comment type="catalytic activity">
    <reaction evidence="15">
        <text>2 nitric oxide + NADPH + 2 O2 = 2 nitrate + NADP(+) + H(+)</text>
        <dbReference type="Rhea" id="RHEA:19465"/>
        <dbReference type="ChEBI" id="CHEBI:15378"/>
        <dbReference type="ChEBI" id="CHEBI:15379"/>
        <dbReference type="ChEBI" id="CHEBI:16480"/>
        <dbReference type="ChEBI" id="CHEBI:17632"/>
        <dbReference type="ChEBI" id="CHEBI:57783"/>
        <dbReference type="ChEBI" id="CHEBI:58349"/>
        <dbReference type="EC" id="1.14.12.17"/>
    </reaction>
</comment>
<dbReference type="Pfam" id="PF00042">
    <property type="entry name" value="Globin"/>
    <property type="match status" value="1"/>
</dbReference>
<name>A0A0B7K4T2_BIOOC</name>
<evidence type="ECO:0000256" key="1">
    <source>
        <dbReference type="ARBA" id="ARBA00001970"/>
    </source>
</evidence>
<dbReference type="CDD" id="cd08922">
    <property type="entry name" value="FHb-globin"/>
    <property type="match status" value="1"/>
</dbReference>
<evidence type="ECO:0000256" key="14">
    <source>
        <dbReference type="ARBA" id="ARBA00048649"/>
    </source>
</evidence>
<comment type="similarity">
    <text evidence="3">In the C-terminal section; belongs to the flavoprotein pyridine nucleotide cytochrome reductase family.</text>
</comment>
<evidence type="ECO:0000313" key="18">
    <source>
        <dbReference type="EMBL" id="CEO49656.1"/>
    </source>
</evidence>
<dbReference type="EMBL" id="CDPU01000015">
    <property type="protein sequence ID" value="CEO49656.1"/>
    <property type="molecule type" value="Genomic_DNA"/>
</dbReference>
<dbReference type="Gene3D" id="3.40.50.80">
    <property type="entry name" value="Nucleotide-binding domain of ferredoxin-NADP reductase (FNR) module"/>
    <property type="match status" value="1"/>
</dbReference>
<dbReference type="GO" id="GO:0071500">
    <property type="term" value="P:cellular response to nitrosative stress"/>
    <property type="evidence" value="ECO:0007669"/>
    <property type="project" value="TreeGrafter"/>
</dbReference>
<dbReference type="Proteomes" id="UP000616885">
    <property type="component" value="Unassembled WGS sequence"/>
</dbReference>
<dbReference type="InterPro" id="IPR001433">
    <property type="entry name" value="OxRdtase_FAD/NAD-bd"/>
</dbReference>
<dbReference type="Pfam" id="PF00175">
    <property type="entry name" value="NAD_binding_1"/>
    <property type="match status" value="1"/>
</dbReference>
<dbReference type="PROSITE" id="PS01033">
    <property type="entry name" value="GLOBIN"/>
    <property type="match status" value="1"/>
</dbReference>
<feature type="domain" description="Globin" evidence="16">
    <location>
        <begin position="2"/>
        <end position="139"/>
    </location>
</feature>
<dbReference type="InterPro" id="IPR009050">
    <property type="entry name" value="Globin-like_sf"/>
</dbReference>
<dbReference type="SUPFAM" id="SSF63380">
    <property type="entry name" value="Riboflavin synthase domain-like"/>
    <property type="match status" value="1"/>
</dbReference>
<proteinExistence type="inferred from homology"/>
<keyword evidence="10" id="KW-0521">NADP</keyword>
<keyword evidence="12" id="KW-0408">Iron</keyword>
<dbReference type="GO" id="GO:0019825">
    <property type="term" value="F:oxygen binding"/>
    <property type="evidence" value="ECO:0007669"/>
    <property type="project" value="InterPro"/>
</dbReference>
<dbReference type="SUPFAM" id="SSF46458">
    <property type="entry name" value="Globin-like"/>
    <property type="match status" value="1"/>
</dbReference>
<keyword evidence="11" id="KW-0560">Oxidoreductase</keyword>
<dbReference type="CDD" id="cd06184">
    <property type="entry name" value="flavohem_like_fad_nad_binding"/>
    <property type="match status" value="1"/>
</dbReference>
<dbReference type="AlphaFoldDB" id="A0A0B7K4T2"/>
<dbReference type="FunFam" id="2.40.30.10:FF:000034">
    <property type="entry name" value="Flavohemoprotein"/>
    <property type="match status" value="1"/>
</dbReference>
<feature type="domain" description="FAD-binding FR-type" evidence="17">
    <location>
        <begin position="149"/>
        <end position="268"/>
    </location>
</feature>
<evidence type="ECO:0000256" key="8">
    <source>
        <dbReference type="ARBA" id="ARBA00022723"/>
    </source>
</evidence>
<keyword evidence="8" id="KW-0479">Metal-binding</keyword>
<dbReference type="PROSITE" id="PS51384">
    <property type="entry name" value="FAD_FR"/>
    <property type="match status" value="1"/>
</dbReference>
<dbReference type="GO" id="GO:0020037">
    <property type="term" value="F:heme binding"/>
    <property type="evidence" value="ECO:0007669"/>
    <property type="project" value="InterPro"/>
</dbReference>
<sequence>MALTFEQSKIVRGSIPMLKEQGERITGLFYSTMITAHPELRNMFNLVNQANRRQPRALCSVILAFASNLSHTHELIPKLERVCHKHCSLGIRPEHYDIVGKYLLQAFAEVLGSGWTPQLHGAWSKAYSILARMLIGREVSLYKDFGEWQGWRSFRIHQKIAETEDIYSFYLVPSDGGSLPSFVPGQYISLRIMIPGKGHLQPRQYSLSETPRPDYYRISVKRDRGVQVGKGVDAFQLRPGMVSNELIDDYAAGDTVEVTHPAGDFNFDTQCYSTMPVVLISAGSGVSPLTSILNTIVDNQPNRPISWIHCSARRAPFEDHVRSIARGRPNFAMRFFRSKVAEVDYRSGTARGEGLRMDLERIDREQLHLDHGAAEYYISGPEAFSFDMSKFLRGQGVDPQRIRNEWFTTGEVA</sequence>
<evidence type="ECO:0000256" key="3">
    <source>
        <dbReference type="ARBA" id="ARBA00006401"/>
    </source>
</evidence>
<evidence type="ECO:0000256" key="2">
    <source>
        <dbReference type="ARBA" id="ARBA00001974"/>
    </source>
</evidence>
<organism evidence="18">
    <name type="scientific">Bionectria ochroleuca</name>
    <name type="common">Gliocladium roseum</name>
    <dbReference type="NCBI Taxonomy" id="29856"/>
    <lineage>
        <taxon>Eukaryota</taxon>
        <taxon>Fungi</taxon>
        <taxon>Dikarya</taxon>
        <taxon>Ascomycota</taxon>
        <taxon>Pezizomycotina</taxon>
        <taxon>Sordariomycetes</taxon>
        <taxon>Hypocreomycetidae</taxon>
        <taxon>Hypocreales</taxon>
        <taxon>Bionectriaceae</taxon>
        <taxon>Clonostachys</taxon>
    </lineage>
</organism>
<protein>
    <recommendedName>
        <fullName evidence="4">nitric oxide dioxygenase</fullName>
        <ecNumber evidence="4">1.14.12.17</ecNumber>
    </recommendedName>
</protein>
<evidence type="ECO:0000256" key="11">
    <source>
        <dbReference type="ARBA" id="ARBA00023002"/>
    </source>
</evidence>
<dbReference type="GO" id="GO:0009636">
    <property type="term" value="P:response to toxic substance"/>
    <property type="evidence" value="ECO:0007669"/>
    <property type="project" value="UniProtKB-KW"/>
</dbReference>
<dbReference type="PANTHER" id="PTHR43396">
    <property type="entry name" value="FLAVOHEMOPROTEIN"/>
    <property type="match status" value="1"/>
</dbReference>
<evidence type="ECO:0000313" key="19">
    <source>
        <dbReference type="EMBL" id="KAF9748899.1"/>
    </source>
</evidence>